<feature type="transmembrane region" description="Helical" evidence="9">
    <location>
        <begin position="313"/>
        <end position="332"/>
    </location>
</feature>
<evidence type="ECO:0000256" key="4">
    <source>
        <dbReference type="ARBA" id="ARBA00022679"/>
    </source>
</evidence>
<evidence type="ECO:0000256" key="7">
    <source>
        <dbReference type="ARBA" id="ARBA00022989"/>
    </source>
</evidence>
<protein>
    <submittedName>
        <fullName evidence="10">Alg9 family protein mannosyltransferase</fullName>
    </submittedName>
</protein>
<gene>
    <name evidence="10" type="ORF">DB31_2270</name>
</gene>
<evidence type="ECO:0000313" key="11">
    <source>
        <dbReference type="Proteomes" id="UP000028725"/>
    </source>
</evidence>
<feature type="transmembrane region" description="Helical" evidence="9">
    <location>
        <begin position="282"/>
        <end position="301"/>
    </location>
</feature>
<evidence type="ECO:0000256" key="3">
    <source>
        <dbReference type="ARBA" id="ARBA00022676"/>
    </source>
</evidence>
<dbReference type="GO" id="GO:0000030">
    <property type="term" value="F:mannosyltransferase activity"/>
    <property type="evidence" value="ECO:0007669"/>
    <property type="project" value="TreeGrafter"/>
</dbReference>
<feature type="transmembrane region" description="Helical" evidence="9">
    <location>
        <begin position="199"/>
        <end position="224"/>
    </location>
</feature>
<comment type="subcellular location">
    <subcellularLocation>
        <location evidence="1">Endomembrane system</location>
        <topology evidence="1">Multi-pass membrane protein</topology>
    </subcellularLocation>
    <subcellularLocation>
        <location evidence="2">Endoplasmic reticulum membrane</location>
    </subcellularLocation>
</comment>
<evidence type="ECO:0000256" key="6">
    <source>
        <dbReference type="ARBA" id="ARBA00022824"/>
    </source>
</evidence>
<keyword evidence="3 10" id="KW-0328">Glycosyltransferase</keyword>
<dbReference type="PANTHER" id="PTHR22760">
    <property type="entry name" value="GLYCOSYLTRANSFERASE"/>
    <property type="match status" value="1"/>
</dbReference>
<proteinExistence type="predicted"/>
<feature type="transmembrane region" description="Helical" evidence="9">
    <location>
        <begin position="231"/>
        <end position="253"/>
    </location>
</feature>
<dbReference type="EMBL" id="JMCB01000015">
    <property type="protein sequence ID" value="KFE63858.1"/>
    <property type="molecule type" value="Genomic_DNA"/>
</dbReference>
<dbReference type="PATRIC" id="fig|394096.3.peg.6604"/>
<keyword evidence="4 10" id="KW-0808">Transferase</keyword>
<dbReference type="STRING" id="394096.DB31_2270"/>
<feature type="transmembrane region" description="Helical" evidence="9">
    <location>
        <begin position="144"/>
        <end position="164"/>
    </location>
</feature>
<comment type="caution">
    <text evidence="10">The sequence shown here is derived from an EMBL/GenBank/DDBJ whole genome shotgun (WGS) entry which is preliminary data.</text>
</comment>
<name>A0A085W845_9BACT</name>
<dbReference type="Proteomes" id="UP000028725">
    <property type="component" value="Unassembled WGS sequence"/>
</dbReference>
<dbReference type="OrthoDB" id="5493835at2"/>
<keyword evidence="5 9" id="KW-0812">Transmembrane</keyword>
<dbReference type="AlphaFoldDB" id="A0A085W845"/>
<evidence type="ECO:0000256" key="9">
    <source>
        <dbReference type="SAM" id="Phobius"/>
    </source>
</evidence>
<evidence type="ECO:0000256" key="5">
    <source>
        <dbReference type="ARBA" id="ARBA00022692"/>
    </source>
</evidence>
<keyword evidence="11" id="KW-1185">Reference proteome</keyword>
<keyword evidence="8 9" id="KW-0472">Membrane</keyword>
<keyword evidence="6" id="KW-0256">Endoplasmic reticulum</keyword>
<dbReference type="Pfam" id="PF03901">
    <property type="entry name" value="Glyco_transf_22"/>
    <property type="match status" value="1"/>
</dbReference>
<evidence type="ECO:0000256" key="2">
    <source>
        <dbReference type="ARBA" id="ARBA00004586"/>
    </source>
</evidence>
<feature type="transmembrane region" description="Helical" evidence="9">
    <location>
        <begin position="35"/>
        <end position="55"/>
    </location>
</feature>
<reference evidence="10 11" key="1">
    <citation type="submission" date="2014-04" db="EMBL/GenBank/DDBJ databases">
        <title>Genome assembly of Hyalangium minutum DSM 14724.</title>
        <authorList>
            <person name="Sharma G."/>
            <person name="Subramanian S."/>
        </authorList>
    </citation>
    <scope>NUCLEOTIDE SEQUENCE [LARGE SCALE GENOMIC DNA]</scope>
    <source>
        <strain evidence="10 11">DSM 14724</strain>
    </source>
</reference>
<evidence type="ECO:0000256" key="1">
    <source>
        <dbReference type="ARBA" id="ARBA00004127"/>
    </source>
</evidence>
<sequence>MSVPAPQPLSTPSPPPPALQAIEEAAPSGQPLSRAAWVLMAVVALVPAVTAVAQLGRIHPDEVYQVLEPAWHRVHGYGVLAWEWRDGLRNWAVPLVVSWLLRLANLLGLSHPQAYRALIALPQAALHGWMLLATYRFAARRAGVAGGLLAALLVGLYGPVLVFAGRTMSESFSAAFLVVGLEALDRQERLERSGLLGGLALGLSVVARYGSAVFVAAALVWLVLARRWRMLAFTCLGGLAVVLGLGALDWATWGSPFHSFFAYLRFNVLTDGVVQQFGASPAGFYVPVLFSALPVWFWLTVPSGLAEGLRRRAVSLPLFCAGVYLAAVSATPHKEERFLYPALVLLLLGAAPAVGGWLMHASRAVRIRWGGVTLALASTVASAAHYPPGDLRADQFRAIVASTRDERASGLLIVNEGLWGAGGFFFIGKNIPWLTCDWPQDWAFQRAIHDPAFNRAVSFEGRALPELQAAGFRVVGQVGRETMLARD</sequence>
<evidence type="ECO:0000256" key="8">
    <source>
        <dbReference type="ARBA" id="ARBA00023136"/>
    </source>
</evidence>
<dbReference type="RefSeq" id="WP_044194907.1">
    <property type="nucleotide sequence ID" value="NZ_JMCB01000015.1"/>
</dbReference>
<feature type="transmembrane region" description="Helical" evidence="9">
    <location>
        <begin position="338"/>
        <end position="359"/>
    </location>
</feature>
<dbReference type="InterPro" id="IPR005599">
    <property type="entry name" value="GPI_mannosylTrfase"/>
</dbReference>
<dbReference type="GO" id="GO:0012505">
    <property type="term" value="C:endomembrane system"/>
    <property type="evidence" value="ECO:0007669"/>
    <property type="project" value="UniProtKB-SubCell"/>
</dbReference>
<accession>A0A085W845</accession>
<organism evidence="10 11">
    <name type="scientific">Hyalangium minutum</name>
    <dbReference type="NCBI Taxonomy" id="394096"/>
    <lineage>
        <taxon>Bacteria</taxon>
        <taxon>Pseudomonadati</taxon>
        <taxon>Myxococcota</taxon>
        <taxon>Myxococcia</taxon>
        <taxon>Myxococcales</taxon>
        <taxon>Cystobacterineae</taxon>
        <taxon>Archangiaceae</taxon>
        <taxon>Hyalangium</taxon>
    </lineage>
</organism>
<evidence type="ECO:0000313" key="10">
    <source>
        <dbReference type="EMBL" id="KFE63858.1"/>
    </source>
</evidence>
<keyword evidence="7 9" id="KW-1133">Transmembrane helix</keyword>